<dbReference type="Proteomes" id="UP001057402">
    <property type="component" value="Chromosome 7"/>
</dbReference>
<proteinExistence type="predicted"/>
<accession>A0ACB9NWZ4</accession>
<evidence type="ECO:0000313" key="2">
    <source>
        <dbReference type="Proteomes" id="UP001057402"/>
    </source>
</evidence>
<comment type="caution">
    <text evidence="1">The sequence shown here is derived from an EMBL/GenBank/DDBJ whole genome shotgun (WGS) entry which is preliminary data.</text>
</comment>
<dbReference type="EMBL" id="CM042886">
    <property type="protein sequence ID" value="KAI4340099.1"/>
    <property type="molecule type" value="Genomic_DNA"/>
</dbReference>
<evidence type="ECO:0000313" key="1">
    <source>
        <dbReference type="EMBL" id="KAI4340099.1"/>
    </source>
</evidence>
<name>A0ACB9NWZ4_9MYRT</name>
<organism evidence="1 2">
    <name type="scientific">Melastoma candidum</name>
    <dbReference type="NCBI Taxonomy" id="119954"/>
    <lineage>
        <taxon>Eukaryota</taxon>
        <taxon>Viridiplantae</taxon>
        <taxon>Streptophyta</taxon>
        <taxon>Embryophyta</taxon>
        <taxon>Tracheophyta</taxon>
        <taxon>Spermatophyta</taxon>
        <taxon>Magnoliopsida</taxon>
        <taxon>eudicotyledons</taxon>
        <taxon>Gunneridae</taxon>
        <taxon>Pentapetalae</taxon>
        <taxon>rosids</taxon>
        <taxon>malvids</taxon>
        <taxon>Myrtales</taxon>
        <taxon>Melastomataceae</taxon>
        <taxon>Melastomatoideae</taxon>
        <taxon>Melastomateae</taxon>
        <taxon>Melastoma</taxon>
    </lineage>
</organism>
<keyword evidence="2" id="KW-1185">Reference proteome</keyword>
<gene>
    <name evidence="1" type="ORF">MLD38_024968</name>
</gene>
<sequence>MGAEDFVFVAWGLSKPLKYNVALPPAILSRFDLVYVMIDDPDDNTDYHIAHHIVKIHQRREEATTPPFSTTQLKRFIAYAKTLKPKMSLEARKLLVDSYVVLRKGDTNPGSKVAYRMTVRQLEALIRLSEAIARSHLDYKITPCSCRCEVLKTSIISVDSSEIDLSDFQEEQQGDCDVQDDPPPGVSQPNTNDADGEARSTGWPRKKLAITDEYFQKVTQALIMRLRQHEEAVAQEGSELVGLTQKDLIEWYVGQQNENNSYTSMEEAKDEVNKI</sequence>
<reference evidence="2" key="1">
    <citation type="journal article" date="2023" name="Front. Plant Sci.">
        <title>Chromosomal-level genome assembly of Melastoma candidum provides insights into trichome evolution.</title>
        <authorList>
            <person name="Zhong Y."/>
            <person name="Wu W."/>
            <person name="Sun C."/>
            <person name="Zou P."/>
            <person name="Liu Y."/>
            <person name="Dai S."/>
            <person name="Zhou R."/>
        </authorList>
    </citation>
    <scope>NUCLEOTIDE SEQUENCE [LARGE SCALE GENOMIC DNA]</scope>
</reference>
<protein>
    <submittedName>
        <fullName evidence="1">Uncharacterized protein</fullName>
    </submittedName>
</protein>